<organism evidence="1 2">
    <name type="scientific">Paenacidovorax caeni</name>
    <dbReference type="NCBI Taxonomy" id="343013"/>
    <lineage>
        <taxon>Bacteria</taxon>
        <taxon>Pseudomonadati</taxon>
        <taxon>Pseudomonadota</taxon>
        <taxon>Betaproteobacteria</taxon>
        <taxon>Burkholderiales</taxon>
        <taxon>Comamonadaceae</taxon>
        <taxon>Paenacidovorax</taxon>
    </lineage>
</organism>
<dbReference type="Proteomes" id="UP000183656">
    <property type="component" value="Unassembled WGS sequence"/>
</dbReference>
<gene>
    <name evidence="1" type="ORF">SAMN04489707_10702</name>
</gene>
<accession>A0A1I7KSM1</accession>
<protein>
    <submittedName>
        <fullName evidence="1">Uncharacterized protein</fullName>
    </submittedName>
</protein>
<evidence type="ECO:0000313" key="1">
    <source>
        <dbReference type="EMBL" id="SFV00441.1"/>
    </source>
</evidence>
<proteinExistence type="predicted"/>
<evidence type="ECO:0000313" key="2">
    <source>
        <dbReference type="Proteomes" id="UP000183656"/>
    </source>
</evidence>
<dbReference type="AlphaFoldDB" id="A0A1I7KSM1"/>
<name>A0A1I7KSM1_9BURK</name>
<dbReference type="STRING" id="343013.SAMN04489707_10702"/>
<reference evidence="1 2" key="1">
    <citation type="submission" date="2016-10" db="EMBL/GenBank/DDBJ databases">
        <authorList>
            <person name="de Groot N.N."/>
        </authorList>
    </citation>
    <scope>NUCLEOTIDE SEQUENCE [LARGE SCALE GENOMIC DNA]</scope>
    <source>
        <strain evidence="1 2">R-24608</strain>
    </source>
</reference>
<dbReference type="EMBL" id="FPBX01000070">
    <property type="protein sequence ID" value="SFV00441.1"/>
    <property type="molecule type" value="Genomic_DNA"/>
</dbReference>
<sequence>MSVSRATPEPLWQRCTPSFIKSLPVLDFPFEQFPDIYAPASTVLRFEHGNLFFLFHWCYLRRDGERKGPTKLNRPGF</sequence>
<keyword evidence="2" id="KW-1185">Reference proteome</keyword>